<comment type="subunit">
    <text evidence="3">Homodimer. Interacts with LigD.</text>
</comment>
<organism evidence="6 7">
    <name type="scientific">Bogoriella caseilytica</name>
    <dbReference type="NCBI Taxonomy" id="56055"/>
    <lineage>
        <taxon>Bacteria</taxon>
        <taxon>Bacillati</taxon>
        <taxon>Actinomycetota</taxon>
        <taxon>Actinomycetes</taxon>
        <taxon>Micrococcales</taxon>
        <taxon>Bogoriellaceae</taxon>
        <taxon>Bogoriella</taxon>
    </lineage>
</organism>
<dbReference type="InterPro" id="IPR006164">
    <property type="entry name" value="DNA_bd_Ku70/Ku80"/>
</dbReference>
<keyword evidence="3" id="KW-0227">DNA damage</keyword>
<dbReference type="PANTHER" id="PTHR41251:SF1">
    <property type="entry name" value="NON-HOMOLOGOUS END JOINING PROTEIN KU"/>
    <property type="match status" value="1"/>
</dbReference>
<dbReference type="HAMAP" id="MF_01875">
    <property type="entry name" value="Prokaryotic_Ku"/>
    <property type="match status" value="1"/>
</dbReference>
<dbReference type="PANTHER" id="PTHR41251">
    <property type="entry name" value="NON-HOMOLOGOUS END JOINING PROTEIN KU"/>
    <property type="match status" value="1"/>
</dbReference>
<dbReference type="Pfam" id="PF02735">
    <property type="entry name" value="Ku"/>
    <property type="match status" value="1"/>
</dbReference>
<protein>
    <recommendedName>
        <fullName evidence="3">Non-homologous end joining protein Ku</fullName>
    </recommendedName>
</protein>
<accession>A0A3N2B9G4</accession>
<evidence type="ECO:0000256" key="2">
    <source>
        <dbReference type="ARBA" id="ARBA00023172"/>
    </source>
</evidence>
<dbReference type="NCBIfam" id="TIGR02772">
    <property type="entry name" value="Ku_bact"/>
    <property type="match status" value="1"/>
</dbReference>
<dbReference type="GO" id="GO:0006303">
    <property type="term" value="P:double-strand break repair via nonhomologous end joining"/>
    <property type="evidence" value="ECO:0007669"/>
    <property type="project" value="UniProtKB-UniRule"/>
</dbReference>
<dbReference type="CDD" id="cd00789">
    <property type="entry name" value="KU_like"/>
    <property type="match status" value="1"/>
</dbReference>
<sequence>MRAIWKGSISFGLVNVPVRLFSATESHDLSLHQVHEADGGRIRYQRRCAKCGEVVEYEDIDRAFLAGEHTVVLTDEDFEKLPIEQSREISVEEFVPSEQIDPVMLGKPYYLAPDGRAGKPYALLRQTLQEAERTAVVTFTLRRRTRLGALRVRENVLVLQSLLWADEVREPEFPEVEKTPKVTKKELEMAASLVKSYESDFTPERFTDEYQEQLQELVDAKLSSGDVREVEDNKDEDDSGEVVSLMDALRKSVDDSRKRKGA</sequence>
<dbReference type="Gene3D" id="2.40.290.10">
    <property type="match status" value="1"/>
</dbReference>
<dbReference type="GO" id="GO:0006310">
    <property type="term" value="P:DNA recombination"/>
    <property type="evidence" value="ECO:0007669"/>
    <property type="project" value="UniProtKB-KW"/>
</dbReference>
<dbReference type="SMART" id="SM00559">
    <property type="entry name" value="Ku78"/>
    <property type="match status" value="1"/>
</dbReference>
<keyword evidence="3" id="KW-0234">DNA repair</keyword>
<dbReference type="AlphaFoldDB" id="A0A3N2B9G4"/>
<evidence type="ECO:0000313" key="7">
    <source>
        <dbReference type="Proteomes" id="UP000280668"/>
    </source>
</evidence>
<feature type="compositionally biased region" description="Basic and acidic residues" evidence="4">
    <location>
        <begin position="248"/>
        <end position="262"/>
    </location>
</feature>
<dbReference type="RefSeq" id="WP_123302544.1">
    <property type="nucleotide sequence ID" value="NZ_RKHK01000001.1"/>
</dbReference>
<evidence type="ECO:0000256" key="4">
    <source>
        <dbReference type="SAM" id="MobiDB-lite"/>
    </source>
</evidence>
<dbReference type="PIRSF" id="PIRSF006493">
    <property type="entry name" value="Prok_Ku"/>
    <property type="match status" value="1"/>
</dbReference>
<dbReference type="InterPro" id="IPR009187">
    <property type="entry name" value="Prok_Ku"/>
</dbReference>
<comment type="function">
    <text evidence="3">With LigD forms a non-homologous end joining (NHEJ) DNA repair enzyme, which repairs dsDNA breaks with reduced fidelity. Binds linear dsDNA with 5'- and 3'- overhangs but not closed circular dsDNA nor ssDNA. Recruits and stimulates the ligase activity of LigD.</text>
</comment>
<comment type="caution">
    <text evidence="6">The sequence shown here is derived from an EMBL/GenBank/DDBJ whole genome shotgun (WGS) entry which is preliminary data.</text>
</comment>
<feature type="domain" description="Ku" evidence="5">
    <location>
        <begin position="52"/>
        <end position="179"/>
    </location>
</feature>
<dbReference type="SUPFAM" id="SSF100939">
    <property type="entry name" value="SPOC domain-like"/>
    <property type="match status" value="1"/>
</dbReference>
<evidence type="ECO:0000256" key="3">
    <source>
        <dbReference type="HAMAP-Rule" id="MF_01875"/>
    </source>
</evidence>
<dbReference type="OrthoDB" id="9795084at2"/>
<dbReference type="InterPro" id="IPR016194">
    <property type="entry name" value="SPOC-like_C_dom_sf"/>
</dbReference>
<dbReference type="EMBL" id="RKHK01000001">
    <property type="protein sequence ID" value="ROR71891.1"/>
    <property type="molecule type" value="Genomic_DNA"/>
</dbReference>
<gene>
    <name evidence="3" type="primary">ku</name>
    <name evidence="6" type="ORF">EDD31_0230</name>
</gene>
<keyword evidence="1 3" id="KW-0238">DNA-binding</keyword>
<comment type="similarity">
    <text evidence="3">Belongs to the prokaryotic Ku family.</text>
</comment>
<feature type="region of interest" description="Disordered" evidence="4">
    <location>
        <begin position="224"/>
        <end position="262"/>
    </location>
</feature>
<name>A0A3N2B9G4_9MICO</name>
<proteinExistence type="inferred from homology"/>
<dbReference type="GO" id="GO:0003690">
    <property type="term" value="F:double-stranded DNA binding"/>
    <property type="evidence" value="ECO:0007669"/>
    <property type="project" value="UniProtKB-UniRule"/>
</dbReference>
<keyword evidence="7" id="KW-1185">Reference proteome</keyword>
<dbReference type="Proteomes" id="UP000280668">
    <property type="component" value="Unassembled WGS sequence"/>
</dbReference>
<dbReference type="FunFam" id="2.40.290.10:FF:000004">
    <property type="entry name" value="Non-homologous end joining protein Ku"/>
    <property type="match status" value="1"/>
</dbReference>
<evidence type="ECO:0000313" key="6">
    <source>
        <dbReference type="EMBL" id="ROR71891.1"/>
    </source>
</evidence>
<reference evidence="6 7" key="1">
    <citation type="submission" date="2018-11" db="EMBL/GenBank/DDBJ databases">
        <title>Sequencing the genomes of 1000 actinobacteria strains.</title>
        <authorList>
            <person name="Klenk H.-P."/>
        </authorList>
    </citation>
    <scope>NUCLEOTIDE SEQUENCE [LARGE SCALE GENOMIC DNA]</scope>
    <source>
        <strain evidence="6 7">DSM 11294</strain>
    </source>
</reference>
<keyword evidence="2 3" id="KW-0233">DNA recombination</keyword>
<evidence type="ECO:0000256" key="1">
    <source>
        <dbReference type="ARBA" id="ARBA00023125"/>
    </source>
</evidence>
<evidence type="ECO:0000259" key="5">
    <source>
        <dbReference type="SMART" id="SM00559"/>
    </source>
</evidence>